<evidence type="ECO:0000313" key="6">
    <source>
        <dbReference type="Proteomes" id="UP000078555"/>
    </source>
</evidence>
<dbReference type="Proteomes" id="UP000078555">
    <property type="component" value="Unassembled WGS sequence"/>
</dbReference>
<dbReference type="AlphaFoldDB" id="A0A1A9AH30"/>
<organism evidence="3 6">
    <name type="scientific">Plasmodium ovale wallikeri</name>
    <dbReference type="NCBI Taxonomy" id="864142"/>
    <lineage>
        <taxon>Eukaryota</taxon>
        <taxon>Sar</taxon>
        <taxon>Alveolata</taxon>
        <taxon>Apicomplexa</taxon>
        <taxon>Aconoidasida</taxon>
        <taxon>Haemosporida</taxon>
        <taxon>Plasmodiidae</taxon>
        <taxon>Plasmodium</taxon>
        <taxon>Plasmodium (Plasmodium)</taxon>
    </lineage>
</organism>
<evidence type="ECO:0000256" key="1">
    <source>
        <dbReference type="SAM" id="MobiDB-lite"/>
    </source>
</evidence>
<feature type="compositionally biased region" description="Basic and acidic residues" evidence="1">
    <location>
        <begin position="193"/>
        <end position="208"/>
    </location>
</feature>
<dbReference type="EMBL" id="FLRE01001317">
    <property type="protein sequence ID" value="SBT56254.1"/>
    <property type="molecule type" value="Genomic_DNA"/>
</dbReference>
<evidence type="ECO:0000313" key="3">
    <source>
        <dbReference type="EMBL" id="SBT55457.1"/>
    </source>
</evidence>
<keyword evidence="2" id="KW-0812">Transmembrane</keyword>
<feature type="compositionally biased region" description="Basic and acidic residues" evidence="1">
    <location>
        <begin position="215"/>
        <end position="226"/>
    </location>
</feature>
<gene>
    <name evidence="3" type="ORF">POVWA1_070160</name>
    <name evidence="4" type="ORF">POVWA2_072450</name>
</gene>
<evidence type="ECO:0000313" key="5">
    <source>
        <dbReference type="Proteomes" id="UP000078550"/>
    </source>
</evidence>
<feature type="transmembrane region" description="Helical" evidence="2">
    <location>
        <begin position="118"/>
        <end position="139"/>
    </location>
</feature>
<dbReference type="Proteomes" id="UP000078550">
    <property type="component" value="Unassembled WGS sequence"/>
</dbReference>
<reference evidence="3" key="2">
    <citation type="submission" date="2016-05" db="EMBL/GenBank/DDBJ databases">
        <authorList>
            <person name="Lavstsen T."/>
            <person name="Jespersen J.S."/>
        </authorList>
    </citation>
    <scope>NUCLEOTIDE SEQUENCE [LARGE SCALE GENOMIC DNA]</scope>
</reference>
<dbReference type="EMBL" id="FLRD01000698">
    <property type="protein sequence ID" value="SBT55457.1"/>
    <property type="molecule type" value="Genomic_DNA"/>
</dbReference>
<keyword evidence="2" id="KW-0472">Membrane</keyword>
<feature type="compositionally biased region" description="Low complexity" evidence="1">
    <location>
        <begin position="228"/>
        <end position="239"/>
    </location>
</feature>
<accession>A0A1A9AH30</accession>
<reference evidence="5 6" key="1">
    <citation type="submission" date="2016-05" db="EMBL/GenBank/DDBJ databases">
        <authorList>
            <person name="Naeem Raeece"/>
        </authorList>
    </citation>
    <scope>NUCLEOTIDE SEQUENCE [LARGE SCALE GENOMIC DNA]</scope>
</reference>
<evidence type="ECO:0000313" key="4">
    <source>
        <dbReference type="EMBL" id="SBT56254.1"/>
    </source>
</evidence>
<feature type="region of interest" description="Disordered" evidence="1">
    <location>
        <begin position="193"/>
        <end position="247"/>
    </location>
</feature>
<protein>
    <submittedName>
        <fullName evidence="3">Uncharacterized protein</fullName>
    </submittedName>
</protein>
<evidence type="ECO:0000256" key="2">
    <source>
        <dbReference type="SAM" id="Phobius"/>
    </source>
</evidence>
<sequence length="275" mass="31173">MAWFKHSVDVALSVPEKITMTEALNTTHNATDATKQMRTLIIGDANTIKPNQNDETVAVGLMKKIATTAIKSVIHAKNIASLAGEALMRTYPFLAQIHCVLFTREIKCSNIVHIIQKIFVIVIIVVSSLLSISIMCASLRNIPSYRKEKLRHVSIFKHVEEMERTDHENITMVGLQIQDREIDEIKMKEVSVQEGTEKKVHEKEKDEKNLEEETEKQGENTQEKELQNNNNNNSKSNRINNDKNKRKTLSCDTLQPEGIHGMNDTCVIGYQPVPK</sequence>
<keyword evidence="6" id="KW-1185">Reference proteome</keyword>
<keyword evidence="2" id="KW-1133">Transmembrane helix</keyword>
<name>A0A1A9AH30_PLAOA</name>
<proteinExistence type="predicted"/>